<dbReference type="AlphaFoldDB" id="F8LER9"/>
<dbReference type="InterPro" id="IPR036397">
    <property type="entry name" value="RNaseH_sf"/>
</dbReference>
<dbReference type="PANTHER" id="PTHR47515">
    <property type="entry name" value="LOW CALCIUM RESPONSE LOCUS PROTEIN T"/>
    <property type="match status" value="1"/>
</dbReference>
<dbReference type="GO" id="GO:0003676">
    <property type="term" value="F:nucleic acid binding"/>
    <property type="evidence" value="ECO:0007669"/>
    <property type="project" value="InterPro"/>
</dbReference>
<name>F8LER9_9BACT</name>
<dbReference type="SUPFAM" id="SSF53098">
    <property type="entry name" value="Ribonuclease H-like"/>
    <property type="match status" value="1"/>
</dbReference>
<dbReference type="Gene3D" id="3.30.420.10">
    <property type="entry name" value="Ribonuclease H-like superfamily/Ribonuclease H"/>
    <property type="match status" value="1"/>
</dbReference>
<dbReference type="PANTHER" id="PTHR47515:SF1">
    <property type="entry name" value="BLR2054 PROTEIN"/>
    <property type="match status" value="1"/>
</dbReference>
<dbReference type="InterPro" id="IPR012337">
    <property type="entry name" value="RNaseH-like_sf"/>
</dbReference>
<organism evidence="2">
    <name type="scientific">Waddlia chondrophila 2032/99</name>
    <dbReference type="NCBI Taxonomy" id="765953"/>
    <lineage>
        <taxon>Bacteria</taxon>
        <taxon>Pseudomonadati</taxon>
        <taxon>Chlamydiota</taxon>
        <taxon>Chlamydiia</taxon>
        <taxon>Parachlamydiales</taxon>
        <taxon>Waddliaceae</taxon>
        <taxon>Waddlia</taxon>
    </lineage>
</organism>
<dbReference type="PROSITE" id="PS50994">
    <property type="entry name" value="INTEGRASE"/>
    <property type="match status" value="1"/>
</dbReference>
<dbReference type="EMBL" id="FR872660">
    <property type="protein sequence ID" value="CCB91987.1"/>
    <property type="molecule type" value="Genomic_DNA"/>
</dbReference>
<reference evidence="2" key="1">
    <citation type="submission" date="2011-05" db="EMBL/GenBank/DDBJ databases">
        <title>Unity in variety -- the pan-genome of the Chlamydiae.</title>
        <authorList>
            <person name="Collingro A."/>
            <person name="Tischler P."/>
            <person name="Weinmaier T."/>
            <person name="Penz T."/>
            <person name="Heinz E."/>
            <person name="Brunham R.C."/>
            <person name="Read T.D."/>
            <person name="Bavoil P.M."/>
            <person name="Sachse K."/>
            <person name="Kahane S."/>
            <person name="Friedman M.G."/>
            <person name="Rattei T."/>
            <person name="Myers G.S.A."/>
            <person name="Horn M."/>
        </authorList>
    </citation>
    <scope>NUCLEOTIDE SEQUENCE</scope>
    <source>
        <strain evidence="2">2032/99</strain>
    </source>
</reference>
<accession>F8LER9</accession>
<sequence>MHDALAEGRRIRLMTVIDTYTRECLHIEVDTSINGRKVTEILQRLVEANGKPKTILSDNGTEFTSNAVLRWSNQVEIDWQYIEPGKPYQNGNIESFNGKFRDECLNENWFLSLADTRRIVRKWVEDYNERRPHSALNGQTPRELASQLCVENFLPLREETTLTGTSN</sequence>
<dbReference type="InterPro" id="IPR001584">
    <property type="entry name" value="Integrase_cat-core"/>
</dbReference>
<evidence type="ECO:0000259" key="1">
    <source>
        <dbReference type="PROSITE" id="PS50994"/>
    </source>
</evidence>
<dbReference type="GO" id="GO:0015074">
    <property type="term" value="P:DNA integration"/>
    <property type="evidence" value="ECO:0007669"/>
    <property type="project" value="InterPro"/>
</dbReference>
<protein>
    <submittedName>
        <fullName evidence="2">Insertion element IS407 uncharacterized 31.7 kDa protein</fullName>
    </submittedName>
</protein>
<feature type="domain" description="Integrase catalytic" evidence="1">
    <location>
        <begin position="1"/>
        <end position="149"/>
    </location>
</feature>
<evidence type="ECO:0000313" key="2">
    <source>
        <dbReference type="EMBL" id="CCB91987.1"/>
    </source>
</evidence>
<proteinExistence type="predicted"/>
<dbReference type="Pfam" id="PF13683">
    <property type="entry name" value="rve_3"/>
    <property type="match status" value="1"/>
</dbReference>
<gene>
    <name evidence="2" type="ORF">WCH_BJ08720</name>
</gene>